<comment type="caution">
    <text evidence="2">The sequence shown here is derived from an EMBL/GenBank/DDBJ whole genome shotgun (WGS) entry which is preliminary data.</text>
</comment>
<dbReference type="InterPro" id="IPR012902">
    <property type="entry name" value="N_methyl_site"/>
</dbReference>
<dbReference type="Proteomes" id="UP001249020">
    <property type="component" value="Unassembled WGS sequence"/>
</dbReference>
<keyword evidence="1" id="KW-0472">Membrane</keyword>
<accession>A0AAW8R3F0</accession>
<proteinExistence type="predicted"/>
<protein>
    <submittedName>
        <fullName evidence="2">Prepilin-type N-terminal cleavage/methylation domain-containing protein</fullName>
    </submittedName>
</protein>
<evidence type="ECO:0000313" key="2">
    <source>
        <dbReference type="EMBL" id="MDT0583953.1"/>
    </source>
</evidence>
<organism evidence="2 3">
    <name type="scientific">Brumicola blandensis</name>
    <dbReference type="NCBI Taxonomy" id="3075611"/>
    <lineage>
        <taxon>Bacteria</taxon>
        <taxon>Pseudomonadati</taxon>
        <taxon>Pseudomonadota</taxon>
        <taxon>Gammaproteobacteria</taxon>
        <taxon>Alteromonadales</taxon>
        <taxon>Alteromonadaceae</taxon>
        <taxon>Brumicola</taxon>
    </lineage>
</organism>
<evidence type="ECO:0000256" key="1">
    <source>
        <dbReference type="SAM" id="Phobius"/>
    </source>
</evidence>
<reference evidence="2 3" key="1">
    <citation type="submission" date="2023-09" db="EMBL/GenBank/DDBJ databases">
        <authorList>
            <person name="Rey-Velasco X."/>
        </authorList>
    </citation>
    <scope>NUCLEOTIDE SEQUENCE [LARGE SCALE GENOMIC DNA]</scope>
    <source>
        <strain evidence="2 3">W409</strain>
    </source>
</reference>
<keyword evidence="3" id="KW-1185">Reference proteome</keyword>
<keyword evidence="1" id="KW-0812">Transmembrane</keyword>
<name>A0AAW8R3F0_9ALTE</name>
<gene>
    <name evidence="2" type="ORF">RM544_15480</name>
</gene>
<dbReference type="AlphaFoldDB" id="A0AAW8R3F0"/>
<dbReference type="Pfam" id="PF07963">
    <property type="entry name" value="N_methyl"/>
    <property type="match status" value="1"/>
</dbReference>
<evidence type="ECO:0000313" key="3">
    <source>
        <dbReference type="Proteomes" id="UP001249020"/>
    </source>
</evidence>
<sequence>MKASNKQGRNTAQAIRQQRGIGMIEVLVTLFILSVGLLGVASLQFIGSFSNADALNRTQAVFIAQQFGERLSANAIPSDITDGFVVDNTYFDEDIYNFENLSCVGGGLPYDCYCKTHPVSVPNCQTGDCTASQLAEFDAHQMSCATVMTNPNARISLQCSQDKDLGDTDLCTAGSIHEVIISWPAKNWQNNNKVKNAACNASTGDDNDCVVVEVAL</sequence>
<dbReference type="RefSeq" id="WP_311362726.1">
    <property type="nucleotide sequence ID" value="NZ_JAVRIE010000007.1"/>
</dbReference>
<keyword evidence="1" id="KW-1133">Transmembrane helix</keyword>
<dbReference type="EMBL" id="JAVRIE010000007">
    <property type="protein sequence ID" value="MDT0583953.1"/>
    <property type="molecule type" value="Genomic_DNA"/>
</dbReference>
<feature type="transmembrane region" description="Helical" evidence="1">
    <location>
        <begin position="21"/>
        <end position="46"/>
    </location>
</feature>